<organism evidence="2 3">
    <name type="scientific">Candidatus Desulfolinea nitratireducens</name>
    <dbReference type="NCBI Taxonomy" id="2841698"/>
    <lineage>
        <taxon>Bacteria</taxon>
        <taxon>Bacillati</taxon>
        <taxon>Chloroflexota</taxon>
        <taxon>Anaerolineae</taxon>
        <taxon>Anaerolineales</taxon>
        <taxon>Anaerolineales incertae sedis</taxon>
        <taxon>Candidatus Desulfolinea</taxon>
    </lineage>
</organism>
<keyword evidence="1" id="KW-0472">Membrane</keyword>
<proteinExistence type="predicted"/>
<accession>A0A8J6NS54</accession>
<name>A0A8J6NS54_9CHLR</name>
<feature type="transmembrane region" description="Helical" evidence="1">
    <location>
        <begin position="83"/>
        <end position="104"/>
    </location>
</feature>
<gene>
    <name evidence="2" type="ORF">H8E29_16330</name>
</gene>
<keyword evidence="1" id="KW-1133">Transmembrane helix</keyword>
<reference evidence="2 3" key="1">
    <citation type="submission" date="2020-08" db="EMBL/GenBank/DDBJ databases">
        <title>Bridging the membrane lipid divide: bacteria of the FCB group superphylum have the potential to synthesize archaeal ether lipids.</title>
        <authorList>
            <person name="Villanueva L."/>
            <person name="Von Meijenfeldt F.A.B."/>
            <person name="Westbye A.B."/>
            <person name="Yadav S."/>
            <person name="Hopmans E.C."/>
            <person name="Dutilh B.E."/>
            <person name="Sinninghe Damste J.S."/>
        </authorList>
    </citation>
    <scope>NUCLEOTIDE SEQUENCE [LARGE SCALE GENOMIC DNA]</scope>
    <source>
        <strain evidence="2">NIOZ-UU36</strain>
    </source>
</reference>
<dbReference type="EMBL" id="JACNJN010000197">
    <property type="protein sequence ID" value="MBC8336829.1"/>
    <property type="molecule type" value="Genomic_DNA"/>
</dbReference>
<feature type="transmembrane region" description="Helical" evidence="1">
    <location>
        <begin position="44"/>
        <end position="71"/>
    </location>
</feature>
<dbReference type="Proteomes" id="UP000614469">
    <property type="component" value="Unassembled WGS sequence"/>
</dbReference>
<feature type="transmembrane region" description="Helical" evidence="1">
    <location>
        <begin position="124"/>
        <end position="143"/>
    </location>
</feature>
<protein>
    <submittedName>
        <fullName evidence="2">Uncharacterized protein</fullName>
    </submittedName>
</protein>
<keyword evidence="1" id="KW-0812">Transmembrane</keyword>
<dbReference type="AlphaFoldDB" id="A0A8J6NS54"/>
<feature type="transmembrane region" description="Helical" evidence="1">
    <location>
        <begin position="12"/>
        <end position="32"/>
    </location>
</feature>
<evidence type="ECO:0000256" key="1">
    <source>
        <dbReference type="SAM" id="Phobius"/>
    </source>
</evidence>
<evidence type="ECO:0000313" key="3">
    <source>
        <dbReference type="Proteomes" id="UP000614469"/>
    </source>
</evidence>
<comment type="caution">
    <text evidence="2">The sequence shown here is derived from an EMBL/GenBank/DDBJ whole genome shotgun (WGS) entry which is preliminary data.</text>
</comment>
<sequence length="155" mass="16607">MISPETPSLSRTSVKFGLYATLIGLFIFSLGAKPEWFGVDRSPVVGFVQIAVFLLGLGVICLGGYVGLAALWGDDQRSIAADIGLRLVATGYVLSVFTGMADVFGMGTQPLPEVPFFGPLQATGMVIGQGMIAFGFLLSVRFYNKGRLTFWKKLS</sequence>
<evidence type="ECO:0000313" key="2">
    <source>
        <dbReference type="EMBL" id="MBC8336829.1"/>
    </source>
</evidence>